<accession>A0A1X7VTX0</accession>
<evidence type="ECO:0000256" key="4">
    <source>
        <dbReference type="ARBA" id="ARBA00022989"/>
    </source>
</evidence>
<protein>
    <submittedName>
        <fullName evidence="8">Uncharacterized protein</fullName>
    </submittedName>
</protein>
<feature type="transmembrane region" description="Helical" evidence="7">
    <location>
        <begin position="117"/>
        <end position="142"/>
    </location>
</feature>
<dbReference type="InterPro" id="IPR051423">
    <property type="entry name" value="CD225/Dispanin"/>
</dbReference>
<keyword evidence="4 7" id="KW-1133">Transmembrane helix</keyword>
<evidence type="ECO:0000256" key="2">
    <source>
        <dbReference type="ARBA" id="ARBA00006843"/>
    </source>
</evidence>
<comment type="subcellular location">
    <subcellularLocation>
        <location evidence="1">Membrane</location>
    </subcellularLocation>
</comment>
<dbReference type="PANTHER" id="PTHR14948">
    <property type="entry name" value="NG5"/>
    <property type="match status" value="1"/>
</dbReference>
<evidence type="ECO:0000256" key="7">
    <source>
        <dbReference type="SAM" id="Phobius"/>
    </source>
</evidence>
<feature type="transmembrane region" description="Helical" evidence="7">
    <location>
        <begin position="66"/>
        <end position="88"/>
    </location>
</feature>
<keyword evidence="5 7" id="KW-0472">Membrane</keyword>
<evidence type="ECO:0000256" key="6">
    <source>
        <dbReference type="SAM" id="MobiDB-lite"/>
    </source>
</evidence>
<dbReference type="InParanoid" id="A0A1X7VTX0"/>
<dbReference type="AlphaFoldDB" id="A0A1X7VTX0"/>
<feature type="region of interest" description="Disordered" evidence="6">
    <location>
        <begin position="1"/>
        <end position="36"/>
    </location>
</feature>
<evidence type="ECO:0000256" key="3">
    <source>
        <dbReference type="ARBA" id="ARBA00022692"/>
    </source>
</evidence>
<dbReference type="PANTHER" id="PTHR14948:SF25">
    <property type="entry name" value="DUF4190 DOMAIN-CONTAINING PROTEIN"/>
    <property type="match status" value="1"/>
</dbReference>
<feature type="compositionally biased region" description="Polar residues" evidence="6">
    <location>
        <begin position="26"/>
        <end position="36"/>
    </location>
</feature>
<evidence type="ECO:0000256" key="5">
    <source>
        <dbReference type="ARBA" id="ARBA00023136"/>
    </source>
</evidence>
<keyword evidence="3 7" id="KW-0812">Transmembrane</keyword>
<feature type="compositionally biased region" description="Acidic residues" evidence="6">
    <location>
        <begin position="16"/>
        <end position="25"/>
    </location>
</feature>
<dbReference type="Pfam" id="PF04505">
    <property type="entry name" value="CD225"/>
    <property type="match status" value="1"/>
</dbReference>
<sequence length="148" mass="16698">MTTQEERKILLSSSDNDTEEEEEECNATSLTNSKSDLPSPNDVRVIVIKDKKSRAMNRYSMPDDHLSLSMCACCMFCPIGVCAVMQSYQVQEYFEMGLLDKSRETSQNTLRLAKKGISIGCIIISCIMAFLLTIALILTVLFKPNEYY</sequence>
<proteinExistence type="inferred from homology"/>
<evidence type="ECO:0000256" key="1">
    <source>
        <dbReference type="ARBA" id="ARBA00004370"/>
    </source>
</evidence>
<dbReference type="InterPro" id="IPR007593">
    <property type="entry name" value="CD225/Dispanin_fam"/>
</dbReference>
<comment type="similarity">
    <text evidence="2">Belongs to the CD225/Dispanin family.</text>
</comment>
<evidence type="ECO:0000313" key="8">
    <source>
        <dbReference type="EnsemblMetazoa" id="Aqu2.1.43295_001"/>
    </source>
</evidence>
<reference evidence="8" key="1">
    <citation type="submission" date="2017-05" db="UniProtKB">
        <authorList>
            <consortium name="EnsemblMetazoa"/>
        </authorList>
    </citation>
    <scope>IDENTIFICATION</scope>
</reference>
<dbReference type="GO" id="GO:0016020">
    <property type="term" value="C:membrane"/>
    <property type="evidence" value="ECO:0007669"/>
    <property type="project" value="UniProtKB-SubCell"/>
</dbReference>
<dbReference type="EnsemblMetazoa" id="Aqu2.1.43295_001">
    <property type="protein sequence ID" value="Aqu2.1.43295_001"/>
    <property type="gene ID" value="Aqu2.1.43295"/>
</dbReference>
<organism evidence="8">
    <name type="scientific">Amphimedon queenslandica</name>
    <name type="common">Sponge</name>
    <dbReference type="NCBI Taxonomy" id="400682"/>
    <lineage>
        <taxon>Eukaryota</taxon>
        <taxon>Metazoa</taxon>
        <taxon>Porifera</taxon>
        <taxon>Demospongiae</taxon>
        <taxon>Heteroscleromorpha</taxon>
        <taxon>Haplosclerida</taxon>
        <taxon>Niphatidae</taxon>
        <taxon>Amphimedon</taxon>
    </lineage>
</organism>
<name>A0A1X7VTX0_AMPQE</name>